<keyword evidence="1" id="KW-0812">Transmembrane</keyword>
<keyword evidence="3" id="KW-1185">Reference proteome</keyword>
<keyword evidence="1" id="KW-0472">Membrane</keyword>
<organism evidence="2 3">
    <name type="scientific">Bacillus capparidis</name>
    <dbReference type="NCBI Taxonomy" id="1840411"/>
    <lineage>
        <taxon>Bacteria</taxon>
        <taxon>Bacillati</taxon>
        <taxon>Bacillota</taxon>
        <taxon>Bacilli</taxon>
        <taxon>Bacillales</taxon>
        <taxon>Bacillaceae</taxon>
        <taxon>Bacillus</taxon>
    </lineage>
</organism>
<feature type="transmembrane region" description="Helical" evidence="1">
    <location>
        <begin position="20"/>
        <end position="45"/>
    </location>
</feature>
<name>A0ABS4CU92_9BACI</name>
<proteinExistence type="predicted"/>
<dbReference type="RefSeq" id="WP_098945204.1">
    <property type="nucleotide sequence ID" value="NZ_JAFDST010000001.1"/>
</dbReference>
<evidence type="ECO:0000256" key="1">
    <source>
        <dbReference type="SAM" id="Phobius"/>
    </source>
</evidence>
<keyword evidence="1" id="KW-1133">Transmembrane helix</keyword>
<evidence type="ECO:0000313" key="3">
    <source>
        <dbReference type="Proteomes" id="UP000674416"/>
    </source>
</evidence>
<evidence type="ECO:0000313" key="2">
    <source>
        <dbReference type="EMBL" id="MBP1080337.1"/>
    </source>
</evidence>
<sequence length="47" mass="5450">MQKLMHYLDGESFDAAMEKLLHYGFLCILAGGVPYFCFVLIQFIMMI</sequence>
<dbReference type="EMBL" id="JAFDST010000001">
    <property type="protein sequence ID" value="MBP1080337.1"/>
    <property type="molecule type" value="Genomic_DNA"/>
</dbReference>
<accession>A0ABS4CU92</accession>
<gene>
    <name evidence="2" type="ORF">JOC74_000825</name>
</gene>
<comment type="caution">
    <text evidence="2">The sequence shown here is derived from an EMBL/GenBank/DDBJ whole genome shotgun (WGS) entry which is preliminary data.</text>
</comment>
<dbReference type="Proteomes" id="UP000674416">
    <property type="component" value="Unassembled WGS sequence"/>
</dbReference>
<reference evidence="2 3" key="1">
    <citation type="submission" date="2021-01" db="EMBL/GenBank/DDBJ databases">
        <title>Genomic Encyclopedia of Type Strains, Phase IV (KMG-IV): sequencing the most valuable type-strain genomes for metagenomic binning, comparative biology and taxonomic classification.</title>
        <authorList>
            <person name="Goeker M."/>
        </authorList>
    </citation>
    <scope>NUCLEOTIDE SEQUENCE [LARGE SCALE GENOMIC DNA]</scope>
    <source>
        <strain evidence="2 3">DSM 103394</strain>
    </source>
</reference>
<protein>
    <submittedName>
        <fullName evidence="2">Uncharacterized protein</fullName>
    </submittedName>
</protein>